<dbReference type="PANTHER" id="PTHR11537">
    <property type="entry name" value="VOLTAGE-GATED POTASSIUM CHANNEL"/>
    <property type="match status" value="1"/>
</dbReference>
<keyword evidence="15" id="KW-1185">Reference proteome</keyword>
<dbReference type="InterPro" id="IPR011333">
    <property type="entry name" value="SKP1/BTB/POZ_sf"/>
</dbReference>
<dbReference type="InterPro" id="IPR003131">
    <property type="entry name" value="T1-type_BTB"/>
</dbReference>
<keyword evidence="2" id="KW-0813">Transport</keyword>
<dbReference type="InterPro" id="IPR027359">
    <property type="entry name" value="Volt_channel_dom_sf"/>
</dbReference>
<dbReference type="InterPro" id="IPR003968">
    <property type="entry name" value="K_chnl_volt-dep_Kv"/>
</dbReference>
<reference evidence="14 15" key="1">
    <citation type="submission" date="2020-08" db="EMBL/GenBank/DDBJ databases">
        <authorList>
            <person name="Hejnol A."/>
        </authorList>
    </citation>
    <scope>NUCLEOTIDE SEQUENCE [LARGE SCALE GENOMIC DNA]</scope>
</reference>
<protein>
    <submittedName>
        <fullName evidence="14">DgyrCDS8144</fullName>
    </submittedName>
</protein>
<evidence type="ECO:0000256" key="4">
    <source>
        <dbReference type="ARBA" id="ARBA00022692"/>
    </source>
</evidence>
<dbReference type="GO" id="GO:0001508">
    <property type="term" value="P:action potential"/>
    <property type="evidence" value="ECO:0007669"/>
    <property type="project" value="TreeGrafter"/>
</dbReference>
<dbReference type="Proteomes" id="UP000549394">
    <property type="component" value="Unassembled WGS sequence"/>
</dbReference>
<keyword evidence="6" id="KW-0851">Voltage-gated channel</keyword>
<keyword evidence="7" id="KW-0630">Potassium</keyword>
<keyword evidence="8 12" id="KW-1133">Transmembrane helix</keyword>
<feature type="transmembrane region" description="Helical" evidence="12">
    <location>
        <begin position="276"/>
        <end position="296"/>
    </location>
</feature>
<evidence type="ECO:0000256" key="5">
    <source>
        <dbReference type="ARBA" id="ARBA00022826"/>
    </source>
</evidence>
<dbReference type="FunFam" id="3.30.710.10:FF:000053">
    <property type="entry name" value="potassium voltage-gated channel subfamily A member 4"/>
    <property type="match status" value="1"/>
</dbReference>
<evidence type="ECO:0000256" key="7">
    <source>
        <dbReference type="ARBA" id="ARBA00022958"/>
    </source>
</evidence>
<dbReference type="InterPro" id="IPR028325">
    <property type="entry name" value="VG_K_chnl"/>
</dbReference>
<keyword evidence="10 12" id="KW-0472">Membrane</keyword>
<name>A0A7I8VTB1_9ANNE</name>
<dbReference type="AlphaFoldDB" id="A0A7I8VTB1"/>
<keyword evidence="5" id="KW-0631">Potassium channel</keyword>
<evidence type="ECO:0000256" key="10">
    <source>
        <dbReference type="ARBA" id="ARBA00023136"/>
    </source>
</evidence>
<proteinExistence type="predicted"/>
<accession>A0A7I8VTB1</accession>
<dbReference type="PRINTS" id="PR01496">
    <property type="entry name" value="SHAKERCHANEL"/>
</dbReference>
<evidence type="ECO:0000313" key="14">
    <source>
        <dbReference type="EMBL" id="CAD5119543.1"/>
    </source>
</evidence>
<dbReference type="InterPro" id="IPR003972">
    <property type="entry name" value="K_chnl_volt-dep_Kv1"/>
</dbReference>
<feature type="transmembrane region" description="Helical" evidence="12">
    <location>
        <begin position="346"/>
        <end position="367"/>
    </location>
</feature>
<keyword evidence="3" id="KW-0633">Potassium transport</keyword>
<keyword evidence="4 12" id="KW-0812">Transmembrane</keyword>
<evidence type="ECO:0000256" key="8">
    <source>
        <dbReference type="ARBA" id="ARBA00022989"/>
    </source>
</evidence>
<dbReference type="OrthoDB" id="415460at2759"/>
<dbReference type="Gene3D" id="1.20.120.350">
    <property type="entry name" value="Voltage-gated potassium channels. Chain C"/>
    <property type="match status" value="1"/>
</dbReference>
<dbReference type="SUPFAM" id="SSF81324">
    <property type="entry name" value="Voltage-gated potassium channels"/>
    <property type="match status" value="1"/>
</dbReference>
<comment type="caution">
    <text evidence="14">The sequence shown here is derived from an EMBL/GenBank/DDBJ whole genome shotgun (WGS) entry which is preliminary data.</text>
</comment>
<keyword evidence="9" id="KW-0406">Ion transport</keyword>
<evidence type="ECO:0000256" key="9">
    <source>
        <dbReference type="ARBA" id="ARBA00023065"/>
    </source>
</evidence>
<evidence type="ECO:0000256" key="11">
    <source>
        <dbReference type="ARBA" id="ARBA00023303"/>
    </source>
</evidence>
<dbReference type="SUPFAM" id="SSF54695">
    <property type="entry name" value="POZ domain"/>
    <property type="match status" value="1"/>
</dbReference>
<dbReference type="GO" id="GO:0051260">
    <property type="term" value="P:protein homooligomerization"/>
    <property type="evidence" value="ECO:0007669"/>
    <property type="project" value="InterPro"/>
</dbReference>
<dbReference type="Gene3D" id="3.30.710.10">
    <property type="entry name" value="Potassium Channel Kv1.1, Chain A"/>
    <property type="match status" value="1"/>
</dbReference>
<dbReference type="GO" id="GO:0005251">
    <property type="term" value="F:delayed rectifier potassium channel activity"/>
    <property type="evidence" value="ECO:0007669"/>
    <property type="project" value="TreeGrafter"/>
</dbReference>
<dbReference type="Pfam" id="PF00520">
    <property type="entry name" value="Ion_trans"/>
    <property type="match status" value="1"/>
</dbReference>
<evidence type="ECO:0000256" key="6">
    <source>
        <dbReference type="ARBA" id="ARBA00022882"/>
    </source>
</evidence>
<organism evidence="14 15">
    <name type="scientific">Dimorphilus gyrociliatus</name>
    <dbReference type="NCBI Taxonomy" id="2664684"/>
    <lineage>
        <taxon>Eukaryota</taxon>
        <taxon>Metazoa</taxon>
        <taxon>Spiralia</taxon>
        <taxon>Lophotrochozoa</taxon>
        <taxon>Annelida</taxon>
        <taxon>Polychaeta</taxon>
        <taxon>Polychaeta incertae sedis</taxon>
        <taxon>Dinophilidae</taxon>
        <taxon>Dimorphilus</taxon>
    </lineage>
</organism>
<dbReference type="PRINTS" id="PR01491">
    <property type="entry name" value="KVCHANNEL"/>
</dbReference>
<feature type="transmembrane region" description="Helical" evidence="12">
    <location>
        <begin position="195"/>
        <end position="213"/>
    </location>
</feature>
<dbReference type="Pfam" id="PF02214">
    <property type="entry name" value="BTB_2"/>
    <property type="match status" value="1"/>
</dbReference>
<feature type="transmembrane region" description="Helical" evidence="12">
    <location>
        <begin position="407"/>
        <end position="431"/>
    </location>
</feature>
<sequence length="486" mass="55461">MIVGLQSSTFRKPFAYEHGGTPDYFDGFQKSKYENAASTAHALELVAKNETLDEGHDCHSAGCQRIIINVSGAKYETQLRTLNRFPDTLLGDPIKRRQFWDGRRNEFFIDRHRPSFQAVLYYYQSGGRLRRPIEVPEDIFLEELEFYEIGDDIIKDYKEKEGFLMEEEKPMPVNSLQKRLWMFLEEPDSSKSAKVFALVSVACIVASIVNFCMETLPMFERPDCVNSTTPSGAVYQVKNYNDPFFVVESMCVAWFTLEFILRYLSCPSKWEFSKSLMNIFDVMAILPFFVILIMNMSAENCTEEKSKGGSLIVIRVLRVFRVFKLSKHSQGLRILGLTIKSSMRELGMFFFFLLVAMVIFSSAAYYADLGEKDSEFESIPGAFWWAIVTMTTVGYGDVTPVGVWGKLVGAVCVIAGVLTIALPVPVVVANFNNFYRHDSGRGKSYKVLCLSKSSFEECHFQKEQNRCSLLFFIRPKICSILIKCKL</sequence>
<dbReference type="PANTHER" id="PTHR11537:SF155">
    <property type="entry name" value="POTASSIUM VOLTAGE-GATED CHANNEL SUBFAMILY A MEMBER 7"/>
    <property type="match status" value="1"/>
</dbReference>
<dbReference type="PRINTS" id="PR00169">
    <property type="entry name" value="KCHANNEL"/>
</dbReference>
<evidence type="ECO:0000313" key="15">
    <source>
        <dbReference type="Proteomes" id="UP000549394"/>
    </source>
</evidence>
<dbReference type="GO" id="GO:0008076">
    <property type="term" value="C:voltage-gated potassium channel complex"/>
    <property type="evidence" value="ECO:0007669"/>
    <property type="project" value="InterPro"/>
</dbReference>
<evidence type="ECO:0000256" key="12">
    <source>
        <dbReference type="SAM" id="Phobius"/>
    </source>
</evidence>
<gene>
    <name evidence="14" type="ORF">DGYR_LOCUS7769</name>
</gene>
<keyword evidence="11" id="KW-0407">Ion channel</keyword>
<feature type="domain" description="BTB" evidence="13">
    <location>
        <begin position="64"/>
        <end position="164"/>
    </location>
</feature>
<comment type="subcellular location">
    <subcellularLocation>
        <location evidence="1">Membrane</location>
        <topology evidence="1">Multi-pass membrane protein</topology>
    </subcellularLocation>
</comment>
<dbReference type="SMART" id="SM00225">
    <property type="entry name" value="BTB"/>
    <property type="match status" value="1"/>
</dbReference>
<feature type="transmembrane region" description="Helical" evidence="12">
    <location>
        <begin position="244"/>
        <end position="264"/>
    </location>
</feature>
<dbReference type="FunFam" id="1.20.120.350:FF:000074">
    <property type="entry name" value="SHaW family of potassium channels"/>
    <property type="match status" value="1"/>
</dbReference>
<evidence type="ECO:0000256" key="1">
    <source>
        <dbReference type="ARBA" id="ARBA00004141"/>
    </source>
</evidence>
<dbReference type="InterPro" id="IPR000210">
    <property type="entry name" value="BTB/POZ_dom"/>
</dbReference>
<dbReference type="EMBL" id="CAJFCJ010000010">
    <property type="protein sequence ID" value="CAD5119543.1"/>
    <property type="molecule type" value="Genomic_DNA"/>
</dbReference>
<dbReference type="InterPro" id="IPR005821">
    <property type="entry name" value="Ion_trans_dom"/>
</dbReference>
<dbReference type="Gene3D" id="1.10.287.70">
    <property type="match status" value="1"/>
</dbReference>
<evidence type="ECO:0000259" key="13">
    <source>
        <dbReference type="SMART" id="SM00225"/>
    </source>
</evidence>
<dbReference type="FunFam" id="1.10.287.70:FF:000264">
    <property type="entry name" value="Potassium channel"/>
    <property type="match status" value="1"/>
</dbReference>
<evidence type="ECO:0000256" key="3">
    <source>
        <dbReference type="ARBA" id="ARBA00022538"/>
    </source>
</evidence>
<evidence type="ECO:0000256" key="2">
    <source>
        <dbReference type="ARBA" id="ARBA00022448"/>
    </source>
</evidence>